<comment type="pathway">
    <text evidence="7 9">Lipid metabolism; fatty acid biosynthesis.</text>
</comment>
<evidence type="ECO:0000256" key="3">
    <source>
        <dbReference type="ARBA" id="ARBA00022553"/>
    </source>
</evidence>
<evidence type="ECO:0000256" key="8">
    <source>
        <dbReference type="NCBIfam" id="TIGR00517"/>
    </source>
</evidence>
<keyword evidence="6 7" id="KW-0275">Fatty acid biosynthesis</keyword>
<evidence type="ECO:0000256" key="6">
    <source>
        <dbReference type="ARBA" id="ARBA00023160"/>
    </source>
</evidence>
<dbReference type="Proteomes" id="UP000183028">
    <property type="component" value="Unassembled WGS sequence"/>
</dbReference>
<comment type="subcellular location">
    <subcellularLocation>
        <location evidence="7">Cytoplasm</location>
    </subcellularLocation>
</comment>
<dbReference type="Pfam" id="PF00550">
    <property type="entry name" value="PP-binding"/>
    <property type="match status" value="1"/>
</dbReference>
<evidence type="ECO:0000256" key="7">
    <source>
        <dbReference type="HAMAP-Rule" id="MF_01217"/>
    </source>
</evidence>
<dbReference type="EMBL" id="FNYK01000012">
    <property type="protein sequence ID" value="SEI61433.1"/>
    <property type="molecule type" value="Genomic_DNA"/>
</dbReference>
<dbReference type="HAMAP" id="MF_01217">
    <property type="entry name" value="Acyl_carrier"/>
    <property type="match status" value="1"/>
</dbReference>
<dbReference type="OrthoDB" id="9804551at2"/>
<dbReference type="InterPro" id="IPR009081">
    <property type="entry name" value="PP-bd_ACP"/>
</dbReference>
<dbReference type="AlphaFoldDB" id="A0A1H6S080"/>
<sequence>MEETFQTVKDIIVDSLSCDEEDVTLEARLAEDLNADSLDAVELMMAIEDAFGIEVPDEAAQDMKTVKSIVAYVDEHKA</sequence>
<dbReference type="NCBIfam" id="NF002150">
    <property type="entry name" value="PRK00982.1-4"/>
    <property type="match status" value="1"/>
</dbReference>
<keyword evidence="12" id="KW-1185">Reference proteome</keyword>
<dbReference type="UniPathway" id="UPA00094"/>
<evidence type="ECO:0000313" key="12">
    <source>
        <dbReference type="Proteomes" id="UP000183028"/>
    </source>
</evidence>
<evidence type="ECO:0000256" key="1">
    <source>
        <dbReference type="ARBA" id="ARBA00022450"/>
    </source>
</evidence>
<dbReference type="InterPro" id="IPR003231">
    <property type="entry name" value="ACP"/>
</dbReference>
<evidence type="ECO:0000256" key="5">
    <source>
        <dbReference type="ARBA" id="ARBA00023098"/>
    </source>
</evidence>
<reference evidence="12" key="1">
    <citation type="submission" date="2016-10" db="EMBL/GenBank/DDBJ databases">
        <authorList>
            <person name="Varghese N."/>
        </authorList>
    </citation>
    <scope>NUCLEOTIDE SEQUENCE [LARGE SCALE GENOMIC DNA]</scope>
    <source>
        <strain evidence="12">DSM 20406</strain>
    </source>
</reference>
<dbReference type="Gene3D" id="1.10.1200.10">
    <property type="entry name" value="ACP-like"/>
    <property type="match status" value="1"/>
</dbReference>
<dbReference type="GO" id="GO:0016020">
    <property type="term" value="C:membrane"/>
    <property type="evidence" value="ECO:0007669"/>
    <property type="project" value="GOC"/>
</dbReference>
<dbReference type="PANTHER" id="PTHR20863">
    <property type="entry name" value="ACYL CARRIER PROTEIN"/>
    <property type="match status" value="1"/>
</dbReference>
<evidence type="ECO:0000313" key="11">
    <source>
        <dbReference type="EMBL" id="SEI61433.1"/>
    </source>
</evidence>
<protein>
    <recommendedName>
        <fullName evidence="7 8">Acyl carrier protein</fullName>
        <shortName evidence="7">ACP</shortName>
    </recommendedName>
</protein>
<evidence type="ECO:0000256" key="9">
    <source>
        <dbReference type="RuleBase" id="RU003545"/>
    </source>
</evidence>
<keyword evidence="7" id="KW-0963">Cytoplasm</keyword>
<keyword evidence="5 7" id="KW-0443">Lipid metabolism</keyword>
<dbReference type="NCBIfam" id="TIGR00517">
    <property type="entry name" value="acyl_carrier"/>
    <property type="match status" value="1"/>
</dbReference>
<gene>
    <name evidence="7" type="primary">acpP</name>
    <name evidence="11" type="ORF">SAMN04487834_101234</name>
</gene>
<accession>A0A1H6S080</accession>
<evidence type="ECO:0000259" key="10">
    <source>
        <dbReference type="PROSITE" id="PS50075"/>
    </source>
</evidence>
<organism evidence="11 12">
    <name type="scientific">Sharpea azabuensis</name>
    <dbReference type="NCBI Taxonomy" id="322505"/>
    <lineage>
        <taxon>Bacteria</taxon>
        <taxon>Bacillati</taxon>
        <taxon>Bacillota</taxon>
        <taxon>Erysipelotrichia</taxon>
        <taxon>Erysipelotrichales</taxon>
        <taxon>Coprobacillaceae</taxon>
        <taxon>Sharpea</taxon>
    </lineage>
</organism>
<dbReference type="GO" id="GO:0000036">
    <property type="term" value="F:acyl carrier activity"/>
    <property type="evidence" value="ECO:0007669"/>
    <property type="project" value="UniProtKB-UniRule"/>
</dbReference>
<dbReference type="RefSeq" id="WP_074731584.1">
    <property type="nucleotide sequence ID" value="NZ_CACVPP010000005.1"/>
</dbReference>
<comment type="PTM">
    <text evidence="7">4'-phosphopantetheine is transferred from CoA to a specific serine of apo-ACP by AcpS. This modification is essential for activity because fatty acids are bound in thioester linkage to the sulfhydryl of the prosthetic group.</text>
</comment>
<comment type="function">
    <text evidence="7 9">Carrier of the growing fatty acid chain in fatty acid biosynthesis.</text>
</comment>
<evidence type="ECO:0000256" key="2">
    <source>
        <dbReference type="ARBA" id="ARBA00022516"/>
    </source>
</evidence>
<dbReference type="PROSITE" id="PS50075">
    <property type="entry name" value="CARRIER"/>
    <property type="match status" value="1"/>
</dbReference>
<feature type="modified residue" description="O-(pantetheine 4'-phosphoryl)serine" evidence="7">
    <location>
        <position position="37"/>
    </location>
</feature>
<comment type="PTM">
    <text evidence="9">4'-phosphopantetheine is transferred from CoA to a specific serine of apo-ACP by acpS.</text>
</comment>
<dbReference type="PANTHER" id="PTHR20863:SF76">
    <property type="entry name" value="CARRIER DOMAIN-CONTAINING PROTEIN"/>
    <property type="match status" value="1"/>
</dbReference>
<dbReference type="InterPro" id="IPR036736">
    <property type="entry name" value="ACP-like_sf"/>
</dbReference>
<proteinExistence type="inferred from homology"/>
<keyword evidence="1 7" id="KW-0596">Phosphopantetheine</keyword>
<dbReference type="eggNOG" id="COG0236">
    <property type="taxonomic scope" value="Bacteria"/>
</dbReference>
<feature type="domain" description="Carrier" evidence="10">
    <location>
        <begin position="2"/>
        <end position="77"/>
    </location>
</feature>
<dbReference type="GO" id="GO:0009245">
    <property type="term" value="P:lipid A biosynthetic process"/>
    <property type="evidence" value="ECO:0007669"/>
    <property type="project" value="TreeGrafter"/>
</dbReference>
<keyword evidence="4 7" id="KW-0276">Fatty acid metabolism</keyword>
<dbReference type="STRING" id="322505.SAMN04487836_13010"/>
<dbReference type="GO" id="GO:0005829">
    <property type="term" value="C:cytosol"/>
    <property type="evidence" value="ECO:0007669"/>
    <property type="project" value="TreeGrafter"/>
</dbReference>
<evidence type="ECO:0000256" key="4">
    <source>
        <dbReference type="ARBA" id="ARBA00022832"/>
    </source>
</evidence>
<name>A0A1H6S080_9FIRM</name>
<comment type="similarity">
    <text evidence="7">Belongs to the acyl carrier protein (ACP) family.</text>
</comment>
<keyword evidence="2 7" id="KW-0444">Lipid biosynthesis</keyword>
<dbReference type="GO" id="GO:0000035">
    <property type="term" value="F:acyl binding"/>
    <property type="evidence" value="ECO:0007669"/>
    <property type="project" value="TreeGrafter"/>
</dbReference>
<dbReference type="NCBIfam" id="NF002148">
    <property type="entry name" value="PRK00982.1-2"/>
    <property type="match status" value="1"/>
</dbReference>
<dbReference type="SUPFAM" id="SSF47336">
    <property type="entry name" value="ACP-like"/>
    <property type="match status" value="1"/>
</dbReference>
<keyword evidence="3 7" id="KW-0597">Phosphoprotein</keyword>